<name>A0ABZ2ZT93_9MICC</name>
<dbReference type="PRINTS" id="PR00040">
    <property type="entry name" value="HTHMERR"/>
</dbReference>
<dbReference type="Gene3D" id="1.10.1660.10">
    <property type="match status" value="1"/>
</dbReference>
<reference evidence="3 4" key="1">
    <citation type="submission" date="2024-04" db="EMBL/GenBank/DDBJ databases">
        <title>Arthrobacter sp. from Plains bison fecal sample.</title>
        <authorList>
            <person name="Ruzzini A."/>
        </authorList>
    </citation>
    <scope>NUCLEOTIDE SEQUENCE [LARGE SCALE GENOMIC DNA]</scope>
    <source>
        <strain evidence="3 4">EINP1</strain>
    </source>
</reference>
<dbReference type="EMBL" id="CP151657">
    <property type="protein sequence ID" value="WZP15368.1"/>
    <property type="molecule type" value="Genomic_DNA"/>
</dbReference>
<dbReference type="Proteomes" id="UP001448858">
    <property type="component" value="Chromosome"/>
</dbReference>
<dbReference type="PANTHER" id="PTHR30204">
    <property type="entry name" value="REDOX-CYCLING DRUG-SENSING TRANSCRIPTIONAL ACTIVATOR SOXR"/>
    <property type="match status" value="1"/>
</dbReference>
<sequence>MRIGELAKETGVPARMLRYYEEQGLISPRRLANGYRTYDEYLVDRVRKIRGLVDTGIPTRIISDILPCLDQPQTIVVKNAEPGLRELLATERDRMTEKIDFLMHNRDSITRYIEAIDRAALSPRQAAQAG</sequence>
<dbReference type="RefSeq" id="WP_342023033.1">
    <property type="nucleotide sequence ID" value="NZ_CP151657.1"/>
</dbReference>
<dbReference type="InterPro" id="IPR009061">
    <property type="entry name" value="DNA-bd_dom_put_sf"/>
</dbReference>
<evidence type="ECO:0000313" key="3">
    <source>
        <dbReference type="EMBL" id="WZP15368.1"/>
    </source>
</evidence>
<accession>A0ABZ2ZT93</accession>
<gene>
    <name evidence="3" type="ORF">AAE021_14530</name>
</gene>
<proteinExistence type="predicted"/>
<dbReference type="SMART" id="SM00422">
    <property type="entry name" value="HTH_MERR"/>
    <property type="match status" value="1"/>
</dbReference>
<keyword evidence="4" id="KW-1185">Reference proteome</keyword>
<organism evidence="3 4">
    <name type="scientific">Arthrobacter citreus</name>
    <dbReference type="NCBI Taxonomy" id="1670"/>
    <lineage>
        <taxon>Bacteria</taxon>
        <taxon>Bacillati</taxon>
        <taxon>Actinomycetota</taxon>
        <taxon>Actinomycetes</taxon>
        <taxon>Micrococcales</taxon>
        <taxon>Micrococcaceae</taxon>
        <taxon>Arthrobacter</taxon>
    </lineage>
</organism>
<evidence type="ECO:0000256" key="1">
    <source>
        <dbReference type="ARBA" id="ARBA00023125"/>
    </source>
</evidence>
<dbReference type="SUPFAM" id="SSF46955">
    <property type="entry name" value="Putative DNA-binding domain"/>
    <property type="match status" value="1"/>
</dbReference>
<dbReference type="Pfam" id="PF13411">
    <property type="entry name" value="MerR_1"/>
    <property type="match status" value="1"/>
</dbReference>
<dbReference type="PROSITE" id="PS50937">
    <property type="entry name" value="HTH_MERR_2"/>
    <property type="match status" value="1"/>
</dbReference>
<dbReference type="InterPro" id="IPR000551">
    <property type="entry name" value="MerR-type_HTH_dom"/>
</dbReference>
<dbReference type="PANTHER" id="PTHR30204:SF97">
    <property type="entry name" value="MERR FAMILY REGULATORY PROTEIN"/>
    <property type="match status" value="1"/>
</dbReference>
<evidence type="ECO:0000259" key="2">
    <source>
        <dbReference type="PROSITE" id="PS50937"/>
    </source>
</evidence>
<protein>
    <submittedName>
        <fullName evidence="3">MerR family transcriptional regulator</fullName>
    </submittedName>
</protein>
<keyword evidence="1" id="KW-0238">DNA-binding</keyword>
<dbReference type="InterPro" id="IPR047057">
    <property type="entry name" value="MerR_fam"/>
</dbReference>
<evidence type="ECO:0000313" key="4">
    <source>
        <dbReference type="Proteomes" id="UP001448858"/>
    </source>
</evidence>
<feature type="domain" description="HTH merR-type" evidence="2">
    <location>
        <begin position="1"/>
        <end position="68"/>
    </location>
</feature>